<organism evidence="1 2">
    <name type="scientific">Teladorsagia circumcincta</name>
    <name type="common">Brown stomach worm</name>
    <name type="synonym">Ostertagia circumcincta</name>
    <dbReference type="NCBI Taxonomy" id="45464"/>
    <lineage>
        <taxon>Eukaryota</taxon>
        <taxon>Metazoa</taxon>
        <taxon>Ecdysozoa</taxon>
        <taxon>Nematoda</taxon>
        <taxon>Chromadorea</taxon>
        <taxon>Rhabditida</taxon>
        <taxon>Rhabditina</taxon>
        <taxon>Rhabditomorpha</taxon>
        <taxon>Strongyloidea</taxon>
        <taxon>Trichostrongylidae</taxon>
        <taxon>Teladorsagia</taxon>
    </lineage>
</organism>
<accession>A0A2G9V0U3</accession>
<dbReference type="SUPFAM" id="SSF56112">
    <property type="entry name" value="Protein kinase-like (PK-like)"/>
    <property type="match status" value="1"/>
</dbReference>
<dbReference type="EMBL" id="KZ345126">
    <property type="protein sequence ID" value="PIO75582.1"/>
    <property type="molecule type" value="Genomic_DNA"/>
</dbReference>
<evidence type="ECO:0000313" key="2">
    <source>
        <dbReference type="Proteomes" id="UP000230423"/>
    </source>
</evidence>
<gene>
    <name evidence="1" type="ORF">TELCIR_02358</name>
</gene>
<evidence type="ECO:0000313" key="1">
    <source>
        <dbReference type="EMBL" id="PIO75582.1"/>
    </source>
</evidence>
<dbReference type="PANTHER" id="PTHR23020">
    <property type="entry name" value="UNCHARACTERIZED NUCLEAR HORMONE RECEPTOR-RELATED"/>
    <property type="match status" value="1"/>
</dbReference>
<proteinExistence type="predicted"/>
<dbReference type="InterPro" id="IPR012877">
    <property type="entry name" value="Dhs-27"/>
</dbReference>
<sequence length="205" mass="23621">MEGVPKQFIVKISSQLPMLECHGLDETGHFNSEGFAKKFEEDVKMLHNHEAHLYELLKKYDRKDIPTPKVYFTRHYTDESPLKGYIIMEYIADGVPYHIFDNLKPESMLQPLKAIAKLQATAMRFSAEEKAPFQFNFLGLFSKFYSKEAIDSLFIMMRSLGDGKLTDKVDKLEGILEKILDLDRMTKLSASLAKRLPVEEVIPIE</sequence>
<name>A0A2G9V0U3_TELCI</name>
<dbReference type="AlphaFoldDB" id="A0A2G9V0U3"/>
<dbReference type="OrthoDB" id="5778438at2759"/>
<dbReference type="Pfam" id="PF07914">
    <property type="entry name" value="DUF1679"/>
    <property type="match status" value="1"/>
</dbReference>
<dbReference type="PANTHER" id="PTHR23020:SF8">
    <property type="entry name" value="CHK KINASE-LIKE DOMAIN-CONTAINING PROTEIN"/>
    <property type="match status" value="1"/>
</dbReference>
<dbReference type="InterPro" id="IPR052961">
    <property type="entry name" value="Oxido-Kinase-like_Enzymes"/>
</dbReference>
<evidence type="ECO:0008006" key="3">
    <source>
        <dbReference type="Google" id="ProtNLM"/>
    </source>
</evidence>
<protein>
    <recommendedName>
        <fullName evidence="3">Aminoglycoside phosphotransferase domain-containing protein</fullName>
    </recommendedName>
</protein>
<dbReference type="InterPro" id="IPR011009">
    <property type="entry name" value="Kinase-like_dom_sf"/>
</dbReference>
<keyword evidence="2" id="KW-1185">Reference proteome</keyword>
<reference evidence="1 2" key="1">
    <citation type="submission" date="2015-09" db="EMBL/GenBank/DDBJ databases">
        <title>Draft genome of the parasitic nematode Teladorsagia circumcincta isolate WARC Sus (inbred).</title>
        <authorList>
            <person name="Mitreva M."/>
        </authorList>
    </citation>
    <scope>NUCLEOTIDE SEQUENCE [LARGE SCALE GENOMIC DNA]</scope>
    <source>
        <strain evidence="1 2">S</strain>
    </source>
</reference>
<dbReference type="Proteomes" id="UP000230423">
    <property type="component" value="Unassembled WGS sequence"/>
</dbReference>